<dbReference type="InterPro" id="IPR024425">
    <property type="entry name" value="LiaF-like_C"/>
</dbReference>
<evidence type="ECO:0000259" key="9">
    <source>
        <dbReference type="Pfam" id="PF09922"/>
    </source>
</evidence>
<feature type="region of interest" description="Disordered" evidence="6">
    <location>
        <begin position="1"/>
        <end position="33"/>
    </location>
</feature>
<feature type="region of interest" description="Disordered" evidence="6">
    <location>
        <begin position="162"/>
        <end position="266"/>
    </location>
</feature>
<evidence type="ECO:0000256" key="3">
    <source>
        <dbReference type="ARBA" id="ARBA00022692"/>
    </source>
</evidence>
<feature type="transmembrane region" description="Helical" evidence="7">
    <location>
        <begin position="69"/>
        <end position="92"/>
    </location>
</feature>
<gene>
    <name evidence="10" type="ORF">FE697_014380</name>
</gene>
<evidence type="ECO:0000256" key="5">
    <source>
        <dbReference type="ARBA" id="ARBA00023136"/>
    </source>
</evidence>
<dbReference type="RefSeq" id="WP_149770292.1">
    <property type="nucleotide sequence ID" value="NZ_VDFQ02000004.1"/>
</dbReference>
<feature type="compositionally biased region" description="Pro residues" evidence="6">
    <location>
        <begin position="225"/>
        <end position="234"/>
    </location>
</feature>
<evidence type="ECO:0000313" key="11">
    <source>
        <dbReference type="Proteomes" id="UP000307768"/>
    </source>
</evidence>
<evidence type="ECO:0000256" key="1">
    <source>
        <dbReference type="ARBA" id="ARBA00004162"/>
    </source>
</evidence>
<keyword evidence="4 7" id="KW-1133">Transmembrane helix</keyword>
<feature type="transmembrane region" description="Helical" evidence="7">
    <location>
        <begin position="323"/>
        <end position="342"/>
    </location>
</feature>
<comment type="caution">
    <text evidence="10">The sequence shown here is derived from an EMBL/GenBank/DDBJ whole genome shotgun (WGS) entry which is preliminary data.</text>
</comment>
<dbReference type="Proteomes" id="UP000307768">
    <property type="component" value="Unassembled WGS sequence"/>
</dbReference>
<dbReference type="InterPro" id="IPR007168">
    <property type="entry name" value="Phageshock_PspC_N"/>
</dbReference>
<feature type="compositionally biased region" description="Pro residues" evidence="6">
    <location>
        <begin position="241"/>
        <end position="256"/>
    </location>
</feature>
<evidence type="ECO:0000256" key="7">
    <source>
        <dbReference type="SAM" id="Phobius"/>
    </source>
</evidence>
<feature type="transmembrane region" description="Helical" evidence="7">
    <location>
        <begin position="269"/>
        <end position="291"/>
    </location>
</feature>
<evidence type="ECO:0000256" key="2">
    <source>
        <dbReference type="ARBA" id="ARBA00022475"/>
    </source>
</evidence>
<organism evidence="10 11">
    <name type="scientific">Mumia zhuanghuii</name>
    <dbReference type="NCBI Taxonomy" id="2585211"/>
    <lineage>
        <taxon>Bacteria</taxon>
        <taxon>Bacillati</taxon>
        <taxon>Actinomycetota</taxon>
        <taxon>Actinomycetes</taxon>
        <taxon>Propionibacteriales</taxon>
        <taxon>Nocardioidaceae</taxon>
        <taxon>Mumia</taxon>
    </lineage>
</organism>
<comment type="subcellular location">
    <subcellularLocation>
        <location evidence="1">Cell membrane</location>
        <topology evidence="1">Single-pass membrane protein</topology>
    </subcellularLocation>
</comment>
<dbReference type="Pfam" id="PF09922">
    <property type="entry name" value="LiaF-like_C"/>
    <property type="match status" value="1"/>
</dbReference>
<name>A0A5Q6RWA3_9ACTN</name>
<evidence type="ECO:0000256" key="6">
    <source>
        <dbReference type="SAM" id="MobiDB-lite"/>
    </source>
</evidence>
<keyword evidence="5 7" id="KW-0472">Membrane</keyword>
<dbReference type="PANTHER" id="PTHR33885">
    <property type="entry name" value="PHAGE SHOCK PROTEIN C"/>
    <property type="match status" value="1"/>
</dbReference>
<sequence>MDDSTTPLGAGTPPPEPDAGPGTRPQDDRRTPHAGALTDIRRTEDGRMVAGVCAGIGRYLGIDPVIPRIIFGVLTLVGFGGVLAYAAAWILLPDEETGESFLKRWLGLGENEPQIRLVGLGAAALVAITWTWGWGWPLGPVWIIAAAVIAWVAYREYQERRRTRPAGPPPPYGPPSPGAYAPSTYATSSPPPPWAPTRPGTTTAPPPAVPFAPTAQGSYGYGPGPAAPTAPVVPPTYGQVPPGPPVRPPVVPPPPRPPKRPNPRHDRGALTVITLSLALIATGIALVTGIGGDEPSVYVAVATGTLALGLLVGTVFGNARPLILPAIVAVGVLAATTAVPHWDAGRIEVTPSSAADLRDDYDVGFGEVIVDLREISDPAALDGRRLDLEAGVGTVRVYVPTTVDIDIEAEVGAGSINALGYERGGFQTSLEVGEHTDRPDLTLDIGVTVGAVEVIRS</sequence>
<feature type="transmembrane region" description="Helical" evidence="7">
    <location>
        <begin position="297"/>
        <end position="316"/>
    </location>
</feature>
<dbReference type="GO" id="GO:0005886">
    <property type="term" value="C:plasma membrane"/>
    <property type="evidence" value="ECO:0007669"/>
    <property type="project" value="UniProtKB-SubCell"/>
</dbReference>
<proteinExistence type="predicted"/>
<accession>A0A5Q6RWA3</accession>
<keyword evidence="3 7" id="KW-0812">Transmembrane</keyword>
<reference evidence="10 11" key="1">
    <citation type="submission" date="2019-09" db="EMBL/GenBank/DDBJ databases">
        <title>Mumia zhuanghuii sp. nov. isolated from the intestinal contents of plateau pika (Ochotona curzoniae) in the Qinghai-Tibet plateau of China.</title>
        <authorList>
            <person name="Tian Z."/>
        </authorList>
    </citation>
    <scope>NUCLEOTIDE SEQUENCE [LARGE SCALE GENOMIC DNA]</scope>
    <source>
        <strain evidence="11">350</strain>
    </source>
</reference>
<evidence type="ECO:0000256" key="4">
    <source>
        <dbReference type="ARBA" id="ARBA00022989"/>
    </source>
</evidence>
<keyword evidence="2" id="KW-1003">Cell membrane</keyword>
<dbReference type="AlphaFoldDB" id="A0A5Q6RWA3"/>
<feature type="domain" description="Phage shock protein PspC N-terminal" evidence="8">
    <location>
        <begin position="40"/>
        <end position="95"/>
    </location>
</feature>
<dbReference type="Pfam" id="PF04024">
    <property type="entry name" value="PspC"/>
    <property type="match status" value="1"/>
</dbReference>
<feature type="compositionally biased region" description="Low complexity" evidence="6">
    <location>
        <begin position="178"/>
        <end position="188"/>
    </location>
</feature>
<evidence type="ECO:0000313" key="10">
    <source>
        <dbReference type="EMBL" id="KAA1422341.1"/>
    </source>
</evidence>
<feature type="transmembrane region" description="Helical" evidence="7">
    <location>
        <begin position="138"/>
        <end position="154"/>
    </location>
</feature>
<dbReference type="InterPro" id="IPR052027">
    <property type="entry name" value="PspC"/>
</dbReference>
<dbReference type="EMBL" id="VDFQ02000004">
    <property type="protein sequence ID" value="KAA1422341.1"/>
    <property type="molecule type" value="Genomic_DNA"/>
</dbReference>
<dbReference type="PANTHER" id="PTHR33885:SF3">
    <property type="entry name" value="PHAGE SHOCK PROTEIN C"/>
    <property type="match status" value="1"/>
</dbReference>
<evidence type="ECO:0000259" key="8">
    <source>
        <dbReference type="Pfam" id="PF04024"/>
    </source>
</evidence>
<feature type="compositionally biased region" description="Pro residues" evidence="6">
    <location>
        <begin position="166"/>
        <end position="177"/>
    </location>
</feature>
<protein>
    <submittedName>
        <fullName evidence="10">PspC domain-containing protein</fullName>
    </submittedName>
</protein>
<dbReference type="OrthoDB" id="7359894at2"/>
<feature type="domain" description="Cell wall-active antibiotics response LiaF-like C-terminal" evidence="9">
    <location>
        <begin position="361"/>
        <end position="454"/>
    </location>
</feature>